<dbReference type="InterPro" id="IPR043504">
    <property type="entry name" value="Peptidase_S1_PA_chymotrypsin"/>
</dbReference>
<dbReference type="SUPFAM" id="SSF50494">
    <property type="entry name" value="Trypsin-like serine proteases"/>
    <property type="match status" value="1"/>
</dbReference>
<accession>A0ABP1QSF1</accession>
<dbReference type="InterPro" id="IPR001314">
    <property type="entry name" value="Peptidase_S1A"/>
</dbReference>
<reference evidence="3 4" key="1">
    <citation type="submission" date="2024-08" db="EMBL/GenBank/DDBJ databases">
        <authorList>
            <person name="Cucini C."/>
            <person name="Frati F."/>
        </authorList>
    </citation>
    <scope>NUCLEOTIDE SEQUENCE [LARGE SCALE GENOMIC DNA]</scope>
</reference>
<gene>
    <name evidence="3" type="ORF">ODALV1_LOCUS13404</name>
</gene>
<dbReference type="InterPro" id="IPR001254">
    <property type="entry name" value="Trypsin_dom"/>
</dbReference>
<evidence type="ECO:0000313" key="3">
    <source>
        <dbReference type="EMBL" id="CAL8109478.1"/>
    </source>
</evidence>
<evidence type="ECO:0000256" key="1">
    <source>
        <dbReference type="ARBA" id="ARBA00023157"/>
    </source>
</evidence>
<sequence>MEERNMPAMKAFIVFTIFATNYHQILCAPANTGALGKCGVYIHREPKIVGGVNADKLEFPWMVSFKTKIGHFCSGFVVKENLLISAAHCFFENPYLDYTSDRSVDLTSLNVTIGEYSLKNENESTEIVTTLKQIHLHPKYDPIQKENDIAIIEITESIAKAPEVIPVCLPNEEYKSKLTRGTVATVAGWGKLNHNQDYPDWKQNVDQLNKVDVKIWDRDACVTKYKDFQEFPKESFLCAGEKGKESCMGDSGSPLMHLNSEGRWTAIGIVANGNKCGEHGRPGIYTMVSDFLPFIESFTSLK</sequence>
<dbReference type="PROSITE" id="PS50240">
    <property type="entry name" value="TRYPSIN_DOM"/>
    <property type="match status" value="1"/>
</dbReference>
<proteinExistence type="predicted"/>
<dbReference type="EMBL" id="CAXLJM020000041">
    <property type="protein sequence ID" value="CAL8109478.1"/>
    <property type="molecule type" value="Genomic_DNA"/>
</dbReference>
<keyword evidence="1" id="KW-1015">Disulfide bond</keyword>
<dbReference type="Pfam" id="PF00089">
    <property type="entry name" value="Trypsin"/>
    <property type="match status" value="1"/>
</dbReference>
<name>A0ABP1QSF1_9HEXA</name>
<dbReference type="PRINTS" id="PR00722">
    <property type="entry name" value="CHYMOTRYPSIN"/>
</dbReference>
<dbReference type="PROSITE" id="PS00134">
    <property type="entry name" value="TRYPSIN_HIS"/>
    <property type="match status" value="1"/>
</dbReference>
<comment type="caution">
    <text evidence="3">The sequence shown here is derived from an EMBL/GenBank/DDBJ whole genome shotgun (WGS) entry which is preliminary data.</text>
</comment>
<protein>
    <recommendedName>
        <fullName evidence="2">Peptidase S1 domain-containing protein</fullName>
    </recommendedName>
</protein>
<dbReference type="Gene3D" id="2.40.10.10">
    <property type="entry name" value="Trypsin-like serine proteases"/>
    <property type="match status" value="1"/>
</dbReference>
<keyword evidence="4" id="KW-1185">Reference proteome</keyword>
<dbReference type="InterPro" id="IPR009003">
    <property type="entry name" value="Peptidase_S1_PA"/>
</dbReference>
<dbReference type="PANTHER" id="PTHR24252:SF7">
    <property type="entry name" value="HYALIN"/>
    <property type="match status" value="1"/>
</dbReference>
<evidence type="ECO:0000259" key="2">
    <source>
        <dbReference type="PROSITE" id="PS50240"/>
    </source>
</evidence>
<dbReference type="SMART" id="SM00020">
    <property type="entry name" value="Tryp_SPc"/>
    <property type="match status" value="1"/>
</dbReference>
<dbReference type="PANTHER" id="PTHR24252">
    <property type="entry name" value="ACROSIN-RELATED"/>
    <property type="match status" value="1"/>
</dbReference>
<organism evidence="3 4">
    <name type="scientific">Orchesella dallaii</name>
    <dbReference type="NCBI Taxonomy" id="48710"/>
    <lineage>
        <taxon>Eukaryota</taxon>
        <taxon>Metazoa</taxon>
        <taxon>Ecdysozoa</taxon>
        <taxon>Arthropoda</taxon>
        <taxon>Hexapoda</taxon>
        <taxon>Collembola</taxon>
        <taxon>Entomobryomorpha</taxon>
        <taxon>Entomobryoidea</taxon>
        <taxon>Orchesellidae</taxon>
        <taxon>Orchesellinae</taxon>
        <taxon>Orchesella</taxon>
    </lineage>
</organism>
<dbReference type="CDD" id="cd00190">
    <property type="entry name" value="Tryp_SPc"/>
    <property type="match status" value="1"/>
</dbReference>
<evidence type="ECO:0000313" key="4">
    <source>
        <dbReference type="Proteomes" id="UP001642540"/>
    </source>
</evidence>
<dbReference type="Proteomes" id="UP001642540">
    <property type="component" value="Unassembled WGS sequence"/>
</dbReference>
<dbReference type="InterPro" id="IPR018114">
    <property type="entry name" value="TRYPSIN_HIS"/>
</dbReference>
<feature type="domain" description="Peptidase S1" evidence="2">
    <location>
        <begin position="48"/>
        <end position="300"/>
    </location>
</feature>